<dbReference type="SUPFAM" id="SSF54593">
    <property type="entry name" value="Glyoxalase/Bleomycin resistance protein/Dihydroxybiphenyl dioxygenase"/>
    <property type="match status" value="1"/>
</dbReference>
<comment type="caution">
    <text evidence="2">The sequence shown here is derived from an EMBL/GenBank/DDBJ whole genome shotgun (WGS) entry which is preliminary data.</text>
</comment>
<evidence type="ECO:0000313" key="3">
    <source>
        <dbReference type="Proteomes" id="UP000806528"/>
    </source>
</evidence>
<dbReference type="RefSeq" id="WP_193123455.1">
    <property type="nucleotide sequence ID" value="NZ_JADBGI010000018.1"/>
</dbReference>
<feature type="domain" description="VOC" evidence="1">
    <location>
        <begin position="4"/>
        <end position="137"/>
    </location>
</feature>
<dbReference type="Proteomes" id="UP000806528">
    <property type="component" value="Unassembled WGS sequence"/>
</dbReference>
<proteinExistence type="predicted"/>
<dbReference type="PANTHER" id="PTHR36503">
    <property type="entry name" value="BLR2520 PROTEIN"/>
    <property type="match status" value="1"/>
</dbReference>
<evidence type="ECO:0000259" key="1">
    <source>
        <dbReference type="PROSITE" id="PS51819"/>
    </source>
</evidence>
<dbReference type="PANTHER" id="PTHR36503:SF1">
    <property type="entry name" value="BLR2520 PROTEIN"/>
    <property type="match status" value="1"/>
</dbReference>
<protein>
    <submittedName>
        <fullName evidence="2">VOC family protein</fullName>
    </submittedName>
</protein>
<reference evidence="2 3" key="1">
    <citation type="submission" date="2020-09" db="EMBL/GenBank/DDBJ databases">
        <title>Diversity and distribution of actinomycetes associated with coral in the coast of Hainan.</title>
        <authorList>
            <person name="Li F."/>
        </authorList>
    </citation>
    <scope>NUCLEOTIDE SEQUENCE [LARGE SCALE GENOMIC DNA]</scope>
    <source>
        <strain evidence="2 3">HNM0947</strain>
    </source>
</reference>
<gene>
    <name evidence="2" type="ORF">IDM40_19470</name>
</gene>
<dbReference type="InterPro" id="IPR004360">
    <property type="entry name" value="Glyas_Fos-R_dOase_dom"/>
</dbReference>
<dbReference type="Pfam" id="PF00903">
    <property type="entry name" value="Glyoxalase"/>
    <property type="match status" value="1"/>
</dbReference>
<accession>A0ABR9PAI4</accession>
<dbReference type="PROSITE" id="PS51819">
    <property type="entry name" value="VOC"/>
    <property type="match status" value="1"/>
</dbReference>
<dbReference type="Gene3D" id="3.10.180.10">
    <property type="entry name" value="2,3-Dihydroxybiphenyl 1,2-Dioxygenase, domain 1"/>
    <property type="match status" value="1"/>
</dbReference>
<evidence type="ECO:0000313" key="2">
    <source>
        <dbReference type="EMBL" id="MBE3000855.1"/>
    </source>
</evidence>
<sequence>MRQQVHFVTLSTADLDAARRFYRDGLGWEPLADVPGEILFFQVGPGVVLGLFDSVKFGRDLSGSDAAASGPALSQTPVSGVTLAHNVEGPEEVAWTVEAMVQAGGRVLRAPEHGEFGGVHHAFVEDPNGVIWEVAHNPGWHVDQTGNVVLG</sequence>
<name>A0ABR9PAI4_9ACTN</name>
<organism evidence="2 3">
    <name type="scientific">Nocardiopsis coralli</name>
    <dbReference type="NCBI Taxonomy" id="2772213"/>
    <lineage>
        <taxon>Bacteria</taxon>
        <taxon>Bacillati</taxon>
        <taxon>Actinomycetota</taxon>
        <taxon>Actinomycetes</taxon>
        <taxon>Streptosporangiales</taxon>
        <taxon>Nocardiopsidaceae</taxon>
        <taxon>Nocardiopsis</taxon>
    </lineage>
</organism>
<dbReference type="InterPro" id="IPR029068">
    <property type="entry name" value="Glyas_Bleomycin-R_OHBP_Dase"/>
</dbReference>
<dbReference type="InterPro" id="IPR037523">
    <property type="entry name" value="VOC_core"/>
</dbReference>
<keyword evidence="3" id="KW-1185">Reference proteome</keyword>
<dbReference type="EMBL" id="JADBGI010000018">
    <property type="protein sequence ID" value="MBE3000855.1"/>
    <property type="molecule type" value="Genomic_DNA"/>
</dbReference>